<name>A0A158PI93_ANGCS</name>
<evidence type="ECO:0000256" key="7">
    <source>
        <dbReference type="ARBA" id="ARBA00023303"/>
    </source>
</evidence>
<protein>
    <submittedName>
        <fullName evidence="13">Potassium channel domain-containing protein</fullName>
    </submittedName>
</protein>
<keyword evidence="2 8" id="KW-0813">Transport</keyword>
<dbReference type="GO" id="GO:0030322">
    <property type="term" value="P:stabilization of membrane potential"/>
    <property type="evidence" value="ECO:0007669"/>
    <property type="project" value="TreeGrafter"/>
</dbReference>
<evidence type="ECO:0000256" key="5">
    <source>
        <dbReference type="ARBA" id="ARBA00023065"/>
    </source>
</evidence>
<evidence type="ECO:0000256" key="6">
    <source>
        <dbReference type="ARBA" id="ARBA00023136"/>
    </source>
</evidence>
<dbReference type="InterPro" id="IPR013099">
    <property type="entry name" value="K_chnl_dom"/>
</dbReference>
<evidence type="ECO:0000256" key="9">
    <source>
        <dbReference type="SAM" id="Phobius"/>
    </source>
</evidence>
<dbReference type="GO" id="GO:0022841">
    <property type="term" value="F:potassium ion leak channel activity"/>
    <property type="evidence" value="ECO:0007669"/>
    <property type="project" value="TreeGrafter"/>
</dbReference>
<feature type="transmembrane region" description="Helical" evidence="9">
    <location>
        <begin position="267"/>
        <end position="290"/>
    </location>
</feature>
<dbReference type="AlphaFoldDB" id="A0A158PI93"/>
<evidence type="ECO:0000256" key="2">
    <source>
        <dbReference type="ARBA" id="ARBA00022448"/>
    </source>
</evidence>
<dbReference type="PANTHER" id="PTHR11003">
    <property type="entry name" value="POTASSIUM CHANNEL, SUBFAMILY K"/>
    <property type="match status" value="1"/>
</dbReference>
<keyword evidence="4 9" id="KW-1133">Transmembrane helix</keyword>
<dbReference type="WBParaSite" id="ACOC_0000729801-mRNA-1">
    <property type="protein sequence ID" value="ACOC_0000729801-mRNA-1"/>
    <property type="gene ID" value="ACOC_0000729801"/>
</dbReference>
<evidence type="ECO:0000313" key="12">
    <source>
        <dbReference type="Proteomes" id="UP000267027"/>
    </source>
</evidence>
<gene>
    <name evidence="11" type="ORF">ACOC_LOCUS7299</name>
</gene>
<keyword evidence="6 9" id="KW-0472">Membrane</keyword>
<keyword evidence="5 8" id="KW-0406">Ion transport</keyword>
<reference evidence="13" key="1">
    <citation type="submission" date="2016-04" db="UniProtKB">
        <authorList>
            <consortium name="WormBaseParasite"/>
        </authorList>
    </citation>
    <scope>IDENTIFICATION</scope>
</reference>
<evidence type="ECO:0000256" key="8">
    <source>
        <dbReference type="RuleBase" id="RU003857"/>
    </source>
</evidence>
<organism evidence="13">
    <name type="scientific">Angiostrongylus costaricensis</name>
    <name type="common">Nematode worm</name>
    <dbReference type="NCBI Taxonomy" id="334426"/>
    <lineage>
        <taxon>Eukaryota</taxon>
        <taxon>Metazoa</taxon>
        <taxon>Ecdysozoa</taxon>
        <taxon>Nematoda</taxon>
        <taxon>Chromadorea</taxon>
        <taxon>Rhabditida</taxon>
        <taxon>Rhabditina</taxon>
        <taxon>Rhabditomorpha</taxon>
        <taxon>Strongyloidea</taxon>
        <taxon>Metastrongylidae</taxon>
        <taxon>Angiostrongylus</taxon>
    </lineage>
</organism>
<feature type="domain" description="Potassium channel" evidence="10">
    <location>
        <begin position="110"/>
        <end position="166"/>
    </location>
</feature>
<evidence type="ECO:0000313" key="11">
    <source>
        <dbReference type="EMBL" id="VDM58884.1"/>
    </source>
</evidence>
<dbReference type="Pfam" id="PF07885">
    <property type="entry name" value="Ion_trans_2"/>
    <property type="match status" value="2"/>
</dbReference>
<sequence>MYQMKLNKFNRQQTSFKAKYYYDLYNCRYFAPFLLLFLYSILGAWVFYLVEYENEKEMKVLDLDRLRTNAFQRISKYRSVIFSSQDFSIKDLLLWYENELQKVKLPEALEWDMWGALFYVGTIFTTIGYGNIVPRTITGRALSVVYAIIGIPLVLAILSRFGQFLEHNIARVWLKHREKIKEAHKQTRKRISTRVNIIGCKELGKAPFRTIPIWLALLICISWICACAGLFLIWEKRWTFFTSLYFFFISLSTIGLGDVVPDHPHMLILMFWLVIIGLSIVSMLLTVIQIKFEEWLYNFMIRMQVSCLNKYINLLYQRRSGSTGRRRCNVEANNKHGPSTRITGSEEDEDVETLAENKNIFINLVSVESLSHYSKKGAKSAKNKSFVQSENHSEFVFSNWILYQFQ</sequence>
<feature type="domain" description="Potassium channel" evidence="10">
    <location>
        <begin position="219"/>
        <end position="293"/>
    </location>
</feature>
<keyword evidence="12" id="KW-1185">Reference proteome</keyword>
<dbReference type="Proteomes" id="UP000267027">
    <property type="component" value="Unassembled WGS sequence"/>
</dbReference>
<feature type="transmembrane region" description="Helical" evidence="9">
    <location>
        <begin position="240"/>
        <end position="260"/>
    </location>
</feature>
<keyword evidence="3 8" id="KW-0812">Transmembrane</keyword>
<keyword evidence="7 8" id="KW-0407">Ion channel</keyword>
<evidence type="ECO:0000256" key="4">
    <source>
        <dbReference type="ARBA" id="ARBA00022989"/>
    </source>
</evidence>
<dbReference type="InterPro" id="IPR003280">
    <property type="entry name" value="2pore_dom_K_chnl"/>
</dbReference>
<dbReference type="EMBL" id="UYYA01004025">
    <property type="protein sequence ID" value="VDM58884.1"/>
    <property type="molecule type" value="Genomic_DNA"/>
</dbReference>
<dbReference type="SUPFAM" id="SSF81324">
    <property type="entry name" value="Voltage-gated potassium channels"/>
    <property type="match status" value="2"/>
</dbReference>
<dbReference type="Gene3D" id="1.10.287.70">
    <property type="match status" value="1"/>
</dbReference>
<dbReference type="OrthoDB" id="297496at2759"/>
<dbReference type="PANTHER" id="PTHR11003:SF86">
    <property type="entry name" value="POTASSIUM CHANNEL DOMAIN-CONTAINING PROTEIN"/>
    <property type="match status" value="1"/>
</dbReference>
<evidence type="ECO:0000313" key="13">
    <source>
        <dbReference type="WBParaSite" id="ACOC_0000729801-mRNA-1"/>
    </source>
</evidence>
<dbReference type="PRINTS" id="PR01333">
    <property type="entry name" value="2POREKCHANEL"/>
</dbReference>
<proteinExistence type="inferred from homology"/>
<evidence type="ECO:0000256" key="3">
    <source>
        <dbReference type="ARBA" id="ARBA00022692"/>
    </source>
</evidence>
<dbReference type="GO" id="GO:0005886">
    <property type="term" value="C:plasma membrane"/>
    <property type="evidence" value="ECO:0007669"/>
    <property type="project" value="TreeGrafter"/>
</dbReference>
<reference evidence="11 12" key="2">
    <citation type="submission" date="2018-11" db="EMBL/GenBank/DDBJ databases">
        <authorList>
            <consortium name="Pathogen Informatics"/>
        </authorList>
    </citation>
    <scope>NUCLEOTIDE SEQUENCE [LARGE SCALE GENOMIC DNA]</scope>
    <source>
        <strain evidence="11 12">Costa Rica</strain>
    </source>
</reference>
<evidence type="ECO:0000256" key="1">
    <source>
        <dbReference type="ARBA" id="ARBA00004141"/>
    </source>
</evidence>
<dbReference type="OMA" id="FMIRMQV"/>
<comment type="similarity">
    <text evidence="8">Belongs to the two pore domain potassium channel (TC 1.A.1.8) family.</text>
</comment>
<comment type="subcellular location">
    <subcellularLocation>
        <location evidence="1">Membrane</location>
        <topology evidence="1">Multi-pass membrane protein</topology>
    </subcellularLocation>
</comment>
<evidence type="ECO:0000259" key="10">
    <source>
        <dbReference type="Pfam" id="PF07885"/>
    </source>
</evidence>
<feature type="transmembrane region" description="Helical" evidence="9">
    <location>
        <begin position="29"/>
        <end position="50"/>
    </location>
</feature>
<feature type="transmembrane region" description="Helical" evidence="9">
    <location>
        <begin position="141"/>
        <end position="161"/>
    </location>
</feature>
<accession>A0A158PI93</accession>
<dbReference type="GO" id="GO:0015271">
    <property type="term" value="F:outward rectifier potassium channel activity"/>
    <property type="evidence" value="ECO:0007669"/>
    <property type="project" value="TreeGrafter"/>
</dbReference>
<feature type="transmembrane region" description="Helical" evidence="9">
    <location>
        <begin position="211"/>
        <end position="234"/>
    </location>
</feature>
<feature type="transmembrane region" description="Helical" evidence="9">
    <location>
        <begin position="111"/>
        <end position="129"/>
    </location>
</feature>